<sequence>MARIDRVRAEHHPFDAKCLPLPSARTIIPRGVSASVLSCIAWRGGGIEKSVILRSLRPPCIVNLKTNCAPRS</sequence>
<dbReference type="GeneID" id="26259803"/>
<dbReference type="RefSeq" id="XP_014558575.1">
    <property type="nucleotide sequence ID" value="XM_014703089.1"/>
</dbReference>
<keyword evidence="2" id="KW-1185">Reference proteome</keyword>
<evidence type="ECO:0000313" key="1">
    <source>
        <dbReference type="EMBL" id="EUN28977.1"/>
    </source>
</evidence>
<proteinExistence type="predicted"/>
<gene>
    <name evidence="1" type="ORF">COCVIDRAFT_94031</name>
</gene>
<organism evidence="1 2">
    <name type="scientific">Bipolaris victoriae (strain FI3)</name>
    <name type="common">Victoria blight of oats agent</name>
    <name type="synonym">Cochliobolus victoriae</name>
    <dbReference type="NCBI Taxonomy" id="930091"/>
    <lineage>
        <taxon>Eukaryota</taxon>
        <taxon>Fungi</taxon>
        <taxon>Dikarya</taxon>
        <taxon>Ascomycota</taxon>
        <taxon>Pezizomycotina</taxon>
        <taxon>Dothideomycetes</taxon>
        <taxon>Pleosporomycetidae</taxon>
        <taxon>Pleosporales</taxon>
        <taxon>Pleosporineae</taxon>
        <taxon>Pleosporaceae</taxon>
        <taxon>Bipolaris</taxon>
    </lineage>
</organism>
<accession>W7EY88</accession>
<dbReference type="Proteomes" id="UP000054337">
    <property type="component" value="Unassembled WGS sequence"/>
</dbReference>
<dbReference type="AlphaFoldDB" id="W7EY88"/>
<reference evidence="1 2" key="1">
    <citation type="journal article" date="2013" name="PLoS Genet.">
        <title>Comparative genome structure, secondary metabolite, and effector coding capacity across Cochliobolus pathogens.</title>
        <authorList>
            <person name="Condon B.J."/>
            <person name="Leng Y."/>
            <person name="Wu D."/>
            <person name="Bushley K.E."/>
            <person name="Ohm R.A."/>
            <person name="Otillar R."/>
            <person name="Martin J."/>
            <person name="Schackwitz W."/>
            <person name="Grimwood J."/>
            <person name="MohdZainudin N."/>
            <person name="Xue C."/>
            <person name="Wang R."/>
            <person name="Manning V.A."/>
            <person name="Dhillon B."/>
            <person name="Tu Z.J."/>
            <person name="Steffenson B.J."/>
            <person name="Salamov A."/>
            <person name="Sun H."/>
            <person name="Lowry S."/>
            <person name="LaButti K."/>
            <person name="Han J."/>
            <person name="Copeland A."/>
            <person name="Lindquist E."/>
            <person name="Barry K."/>
            <person name="Schmutz J."/>
            <person name="Baker S.E."/>
            <person name="Ciuffetti L.M."/>
            <person name="Grigoriev I.V."/>
            <person name="Zhong S."/>
            <person name="Turgeon B.G."/>
        </authorList>
    </citation>
    <scope>NUCLEOTIDE SEQUENCE [LARGE SCALE GENOMIC DNA]</scope>
    <source>
        <strain evidence="1 2">FI3</strain>
    </source>
</reference>
<evidence type="ECO:0000313" key="2">
    <source>
        <dbReference type="Proteomes" id="UP000054337"/>
    </source>
</evidence>
<protein>
    <submittedName>
        <fullName evidence="1">Uncharacterized protein</fullName>
    </submittedName>
</protein>
<dbReference type="EMBL" id="KI968716">
    <property type="protein sequence ID" value="EUN28977.1"/>
    <property type="molecule type" value="Genomic_DNA"/>
</dbReference>
<name>W7EY88_BIPV3</name>
<dbReference type="HOGENOM" id="CLU_2721848_0_0_1"/>